<evidence type="ECO:0008006" key="3">
    <source>
        <dbReference type="Google" id="ProtNLM"/>
    </source>
</evidence>
<dbReference type="InterPro" id="IPR047727">
    <property type="entry name" value="Sce7725-like"/>
</dbReference>
<dbReference type="AlphaFoldDB" id="A0A1G1TKU8"/>
<sequence length="310" mass="34443">MYFPYLRAKEFELKTILGLPPHVFERALPIVEPINLNKLKLYKQIAVENRPLILVTNPTQGKDRPSGSEVQKFLVEEALASHNHLILAHVITNKLHVGAVQSFLTANPFHGKALIFQHLPLLTDLHTIDQLLRKHSEVKYIVFDLSYAHELLSSPVAWHPGKVLIQDGFQAEDRNSEYPPKSKFASPFATWSKSGFAGYGDYLINGRKYTDGGGRVKVVALHLTEPPVGSEVVMHHFKSTSLADVSGLAPTKFKEACAALVTAPATSKMKPTSGLSMYANWHLKDFFPQLGAAKQASMQHHIEVMAKLVP</sequence>
<dbReference type="OrthoDB" id="8910160at2"/>
<dbReference type="RefSeq" id="WP_070741374.1">
    <property type="nucleotide sequence ID" value="NZ_MDZA01000055.1"/>
</dbReference>
<evidence type="ECO:0000313" key="1">
    <source>
        <dbReference type="EMBL" id="OGX91497.1"/>
    </source>
</evidence>
<comment type="caution">
    <text evidence="1">The sequence shown here is derived from an EMBL/GenBank/DDBJ whole genome shotgun (WGS) entry which is preliminary data.</text>
</comment>
<gene>
    <name evidence="1" type="ORF">BEN49_04810</name>
</gene>
<protein>
    <recommendedName>
        <fullName evidence="3">Sce7725 family protein</fullName>
    </recommendedName>
</protein>
<accession>A0A1G1TKU8</accession>
<dbReference type="EMBL" id="MDZA01000055">
    <property type="protein sequence ID" value="OGX91497.1"/>
    <property type="molecule type" value="Genomic_DNA"/>
</dbReference>
<dbReference type="NCBIfam" id="NF033831">
    <property type="entry name" value="sce7725_fam"/>
    <property type="match status" value="1"/>
</dbReference>
<name>A0A1G1TKU8_9BACT</name>
<evidence type="ECO:0000313" key="2">
    <source>
        <dbReference type="Proteomes" id="UP000177506"/>
    </source>
</evidence>
<proteinExistence type="predicted"/>
<organism evidence="1 2">
    <name type="scientific">Hymenobacter coccineus</name>
    <dbReference type="NCBI Taxonomy" id="1908235"/>
    <lineage>
        <taxon>Bacteria</taxon>
        <taxon>Pseudomonadati</taxon>
        <taxon>Bacteroidota</taxon>
        <taxon>Cytophagia</taxon>
        <taxon>Cytophagales</taxon>
        <taxon>Hymenobacteraceae</taxon>
        <taxon>Hymenobacter</taxon>
    </lineage>
</organism>
<dbReference type="Proteomes" id="UP000177506">
    <property type="component" value="Unassembled WGS sequence"/>
</dbReference>
<keyword evidence="2" id="KW-1185">Reference proteome</keyword>
<reference evidence="1 2" key="1">
    <citation type="submission" date="2016-08" db="EMBL/GenBank/DDBJ databases">
        <title>Hymenobacter coccineus sp. nov., Hymenobacter lapidarius sp. nov. and Hymenobacter glacialis sp. nov., isolated from Antarctic soil.</title>
        <authorList>
            <person name="Sedlacek I."/>
            <person name="Kralova S."/>
            <person name="Kyrova K."/>
            <person name="Maslanova I."/>
            <person name="Stankova E."/>
            <person name="Vrbovska V."/>
            <person name="Nemec M."/>
            <person name="Bartak M."/>
            <person name="Svec P."/>
            <person name="Busse H.-J."/>
            <person name="Pantucek R."/>
        </authorList>
    </citation>
    <scope>NUCLEOTIDE SEQUENCE [LARGE SCALE GENOMIC DNA]</scope>
    <source>
        <strain evidence="1 2">CCM 8649</strain>
    </source>
</reference>